<protein>
    <submittedName>
        <fullName evidence="4">Uncharacterized protein LOC118419878</fullName>
    </submittedName>
</protein>
<feature type="region of interest" description="Disordered" evidence="1">
    <location>
        <begin position="114"/>
        <end position="167"/>
    </location>
</feature>
<dbReference type="PROSITE" id="PS51154">
    <property type="entry name" value="MACRO"/>
    <property type="match status" value="1"/>
</dbReference>
<feature type="domain" description="Macro" evidence="2">
    <location>
        <begin position="352"/>
        <end position="540"/>
    </location>
</feature>
<dbReference type="OrthoDB" id="6133115at2759"/>
<reference evidence="3" key="1">
    <citation type="journal article" date="2020" name="Nat. Ecol. Evol.">
        <title>Deeply conserved synteny resolves early events in vertebrate evolution.</title>
        <authorList>
            <person name="Simakov O."/>
            <person name="Marletaz F."/>
            <person name="Yue J.X."/>
            <person name="O'Connell B."/>
            <person name="Jenkins J."/>
            <person name="Brandt A."/>
            <person name="Calef R."/>
            <person name="Tung C.H."/>
            <person name="Huang T.K."/>
            <person name="Schmutz J."/>
            <person name="Satoh N."/>
            <person name="Yu J.K."/>
            <person name="Putnam N.H."/>
            <person name="Green R.E."/>
            <person name="Rokhsar D.S."/>
        </authorList>
    </citation>
    <scope>NUCLEOTIDE SEQUENCE [LARGE SCALE GENOMIC DNA]</scope>
    <source>
        <strain evidence="3">S238N-H82</strain>
    </source>
</reference>
<dbReference type="KEGG" id="bfo:118419878"/>
<feature type="compositionally biased region" description="Acidic residues" evidence="1">
    <location>
        <begin position="151"/>
        <end position="167"/>
    </location>
</feature>
<dbReference type="InterPro" id="IPR043472">
    <property type="entry name" value="Macro_dom-like"/>
</dbReference>
<dbReference type="RefSeq" id="XP_035682425.1">
    <property type="nucleotide sequence ID" value="XM_035826532.1"/>
</dbReference>
<dbReference type="Gene3D" id="3.40.220.10">
    <property type="entry name" value="Leucine Aminopeptidase, subunit E, domain 1"/>
    <property type="match status" value="1"/>
</dbReference>
<dbReference type="GO" id="GO:0003676">
    <property type="term" value="F:nucleic acid binding"/>
    <property type="evidence" value="ECO:0007669"/>
    <property type="project" value="InterPro"/>
</dbReference>
<dbReference type="Proteomes" id="UP000001554">
    <property type="component" value="Chromosome 7"/>
</dbReference>
<evidence type="ECO:0000259" key="2">
    <source>
        <dbReference type="PROSITE" id="PS51154"/>
    </source>
</evidence>
<dbReference type="GeneID" id="118419878"/>
<dbReference type="InterPro" id="IPR012677">
    <property type="entry name" value="Nucleotide-bd_a/b_plait_sf"/>
</dbReference>
<keyword evidence="3" id="KW-1185">Reference proteome</keyword>
<dbReference type="Pfam" id="PF23085">
    <property type="entry name" value="RRM_PARP14_3"/>
    <property type="match status" value="1"/>
</dbReference>
<gene>
    <name evidence="4" type="primary">LOC118419878</name>
</gene>
<dbReference type="PANTHER" id="PTHR11106">
    <property type="entry name" value="GANGLIOSIDE INDUCED DIFFERENTIATION ASSOCIATED PROTEIN 2-RELATED"/>
    <property type="match status" value="1"/>
</dbReference>
<dbReference type="CDD" id="cd02907">
    <property type="entry name" value="Macro_Af1521_BAL-like"/>
    <property type="match status" value="1"/>
</dbReference>
<dbReference type="InterPro" id="IPR035979">
    <property type="entry name" value="RBD_domain_sf"/>
</dbReference>
<name>A0A9J7LIL6_BRAFL</name>
<dbReference type="Gene3D" id="3.30.70.330">
    <property type="match status" value="1"/>
</dbReference>
<organism evidence="3 4">
    <name type="scientific">Branchiostoma floridae</name>
    <name type="common">Florida lancelet</name>
    <name type="synonym">Amphioxus</name>
    <dbReference type="NCBI Taxonomy" id="7739"/>
    <lineage>
        <taxon>Eukaryota</taxon>
        <taxon>Metazoa</taxon>
        <taxon>Chordata</taxon>
        <taxon>Cephalochordata</taxon>
        <taxon>Leptocardii</taxon>
        <taxon>Amphioxiformes</taxon>
        <taxon>Branchiostomatidae</taxon>
        <taxon>Branchiostoma</taxon>
    </lineage>
</organism>
<evidence type="ECO:0000256" key="1">
    <source>
        <dbReference type="SAM" id="MobiDB-lite"/>
    </source>
</evidence>
<dbReference type="SUPFAM" id="SSF52949">
    <property type="entry name" value="Macro domain-like"/>
    <property type="match status" value="1"/>
</dbReference>
<dbReference type="OMA" id="RANFECT"/>
<dbReference type="AlphaFoldDB" id="A0A9J7LIL6"/>
<dbReference type="SMART" id="SM00506">
    <property type="entry name" value="A1pp"/>
    <property type="match status" value="1"/>
</dbReference>
<accession>A0A9J7LIL6</accession>
<dbReference type="InterPro" id="IPR002589">
    <property type="entry name" value="Macro_dom"/>
</dbReference>
<dbReference type="Pfam" id="PF01661">
    <property type="entry name" value="Macro"/>
    <property type="match status" value="1"/>
</dbReference>
<evidence type="ECO:0000313" key="4">
    <source>
        <dbReference type="RefSeq" id="XP_035682425.1"/>
    </source>
</evidence>
<dbReference type="PANTHER" id="PTHR11106:SF111">
    <property type="entry name" value="MACRO DOMAIN-CONTAINING PROTEIN"/>
    <property type="match status" value="1"/>
</dbReference>
<proteinExistence type="predicted"/>
<sequence>MGEILSQWKPKNDDDQRSILVSNIPPTLADDKVMIHFQRSSHGGGDVRQVRRLSPSQAKVIFDDVKVIDRVVARKHELDGVTLHVEAWSSFLVRAQEMDRANFECTMSGAATSTFYGGSASRDKESRRDQPLPTPEGSTGPGSTYTLADSDTSDDDEDDDTSDDDEDDVIIHHINNSKNGNTVRLVEPVEPDILSYIIKVHKAKIITIAERHKVSFGHNEKRTVVHFIGLMKNAIDALEDFITMYQGLFGKIKSISLDTNLHGVKSDVCSYAVEVVQKSSQTVFIKNTDGKIVFIGDESEVRSTRAEICSILNISESRRRKPHTSSAPISPTVLGPGQGSATAILSNLSLGDKLVFLDKIKGIQICVVEGDITQQKVDVIVNAANNTLNLNWGVAGAISKAGGISIQAECDSHMKQRGYLHLKTTECVWTWGGSLPCKYVIHAVGPMYSGTYGSQRCQQELHDTCHKVLRMASDLKAGSIAMPAIGSGMPSDLCAESMFSAITDFIENVNPKHNSLVDIRIIDKDRKVAEVFCKVIAKMLVRFHANKTA</sequence>
<feature type="compositionally biased region" description="Basic and acidic residues" evidence="1">
    <location>
        <begin position="121"/>
        <end position="130"/>
    </location>
</feature>
<reference evidence="4" key="2">
    <citation type="submission" date="2025-08" db="UniProtKB">
        <authorList>
            <consortium name="RefSeq"/>
        </authorList>
    </citation>
    <scope>IDENTIFICATION</scope>
    <source>
        <strain evidence="4">S238N-H82</strain>
        <tissue evidence="4">Testes</tissue>
    </source>
</reference>
<evidence type="ECO:0000313" key="3">
    <source>
        <dbReference type="Proteomes" id="UP000001554"/>
    </source>
</evidence>
<dbReference type="SUPFAM" id="SSF54928">
    <property type="entry name" value="RNA-binding domain, RBD"/>
    <property type="match status" value="1"/>
</dbReference>